<dbReference type="Pfam" id="PF01882">
    <property type="entry name" value="DUF58"/>
    <property type="match status" value="1"/>
</dbReference>
<protein>
    <recommendedName>
        <fullName evidence="1">DUF58 domain-containing protein</fullName>
    </recommendedName>
</protein>
<organism evidence="2">
    <name type="scientific">hydrothermal vent metagenome</name>
    <dbReference type="NCBI Taxonomy" id="652676"/>
    <lineage>
        <taxon>unclassified sequences</taxon>
        <taxon>metagenomes</taxon>
        <taxon>ecological metagenomes</taxon>
    </lineage>
</organism>
<gene>
    <name evidence="2" type="ORF">MNBD_GAMMA13-1505</name>
</gene>
<accession>A0A3B0Z7A2</accession>
<dbReference type="AlphaFoldDB" id="A0A3B0Z7A2"/>
<reference evidence="2" key="1">
    <citation type="submission" date="2018-06" db="EMBL/GenBank/DDBJ databases">
        <authorList>
            <person name="Zhirakovskaya E."/>
        </authorList>
    </citation>
    <scope>NUCLEOTIDE SEQUENCE</scope>
</reference>
<dbReference type="PANTHER" id="PTHR33608">
    <property type="entry name" value="BLL2464 PROTEIN"/>
    <property type="match status" value="1"/>
</dbReference>
<evidence type="ECO:0000259" key="1">
    <source>
        <dbReference type="Pfam" id="PF01882"/>
    </source>
</evidence>
<feature type="domain" description="DUF58" evidence="1">
    <location>
        <begin position="57"/>
        <end position="278"/>
    </location>
</feature>
<proteinExistence type="predicted"/>
<dbReference type="EMBL" id="UOFK01000101">
    <property type="protein sequence ID" value="VAW76576.1"/>
    <property type="molecule type" value="Genomic_DNA"/>
</dbReference>
<name>A0A3B0Z7A2_9ZZZZ</name>
<dbReference type="SUPFAM" id="SSF53300">
    <property type="entry name" value="vWA-like"/>
    <property type="match status" value="1"/>
</dbReference>
<dbReference type="InterPro" id="IPR002881">
    <property type="entry name" value="DUF58"/>
</dbReference>
<dbReference type="InterPro" id="IPR036465">
    <property type="entry name" value="vWFA_dom_sf"/>
</dbReference>
<evidence type="ECO:0000313" key="2">
    <source>
        <dbReference type="EMBL" id="VAW76576.1"/>
    </source>
</evidence>
<sequence length="326" mass="36851">MRNNRPQTDGITWISSQRLIRLRHQALKLPLHIDKIHASQGGAFLSAFKGRGMEYDESRVYLPGDDIRNMDWRVTARTGKPHSKIFQEERERPVLIWLDLNPSMFFATRGAFKSVCATQAAAIIGWSAASQNDRLGALIFAGEKHTELRPARGKSAVLNFIAATCRHPAWHDATQAGTRNMPRAMSRLRKAGHHGNLIFLISDFRGDDGEIICKKTQAHLTAIARHNDVILLALYDPLEATLPPRGSYRVSDGRHELQFYSGNKTTRTTYEQRFIQQQNSLLDLCRKLRMQLIPVCTHTDVLSTLQSGLGVQTTQSNWQRSARQTT</sequence>
<dbReference type="PANTHER" id="PTHR33608:SF12">
    <property type="entry name" value="DUF58 DOMAIN-CONTAINING PROTEIN"/>
    <property type="match status" value="1"/>
</dbReference>